<proteinExistence type="predicted"/>
<evidence type="ECO:0000313" key="2">
    <source>
        <dbReference type="Proteomes" id="UP000244334"/>
    </source>
</evidence>
<reference evidence="1" key="1">
    <citation type="submission" date="2018-04" db="EMBL/GenBank/DDBJ databases">
        <title>Genomes of the Obligate Erwinia dacicola and Facultative Enterobacter sp. OLF Endosymbionts of the Olive Fruit fly, Bactrocera oleae.</title>
        <authorList>
            <person name="Estes A.M."/>
            <person name="Hearn D.J."/>
            <person name="Agarwal S."/>
            <person name="Pierson E.A."/>
            <person name="Dunning-Hotopp J.C."/>
        </authorList>
    </citation>
    <scope>NUCLEOTIDE SEQUENCE [LARGE SCALE GENOMIC DNA]</scope>
    <source>
        <strain evidence="1">Oroville</strain>
    </source>
</reference>
<keyword evidence="2" id="KW-1185">Reference proteome</keyword>
<organism evidence="1 2">
    <name type="scientific">Candidatus Erwinia dacicola</name>
    <dbReference type="NCBI Taxonomy" id="252393"/>
    <lineage>
        <taxon>Bacteria</taxon>
        <taxon>Pseudomonadati</taxon>
        <taxon>Pseudomonadota</taxon>
        <taxon>Gammaproteobacteria</taxon>
        <taxon>Enterobacterales</taxon>
        <taxon>Erwiniaceae</taxon>
        <taxon>Erwinia</taxon>
    </lineage>
</organism>
<dbReference type="Proteomes" id="UP000244334">
    <property type="component" value="Unassembled WGS sequence"/>
</dbReference>
<protein>
    <submittedName>
        <fullName evidence="1">Uncharacterized protein</fullName>
    </submittedName>
</protein>
<gene>
    <name evidence="1" type="ORF">ACZ87_01560</name>
</gene>
<sequence>MRLGADAGKIRPEGRKYLKNRQQISVSDENSVIDWWE</sequence>
<comment type="caution">
    <text evidence="1">The sequence shown here is derived from an EMBL/GenBank/DDBJ whole genome shotgun (WGS) entry which is preliminary data.</text>
</comment>
<dbReference type="EMBL" id="LJAM02000121">
    <property type="protein sequence ID" value="RAP71620.1"/>
    <property type="molecule type" value="Genomic_DNA"/>
</dbReference>
<name>A0A328TN25_9GAMM</name>
<accession>A0A328TN25</accession>
<evidence type="ECO:0000313" key="1">
    <source>
        <dbReference type="EMBL" id="RAP71620.1"/>
    </source>
</evidence>
<dbReference type="AlphaFoldDB" id="A0A328TN25"/>